<keyword evidence="2" id="KW-1185">Reference proteome</keyword>
<reference evidence="1" key="1">
    <citation type="submission" date="2023-03" db="EMBL/GenBank/DDBJ databases">
        <title>Massive genome expansion in bonnet fungi (Mycena s.s.) driven by repeated elements and novel gene families across ecological guilds.</title>
        <authorList>
            <consortium name="Lawrence Berkeley National Laboratory"/>
            <person name="Harder C.B."/>
            <person name="Miyauchi S."/>
            <person name="Viragh M."/>
            <person name="Kuo A."/>
            <person name="Thoen E."/>
            <person name="Andreopoulos B."/>
            <person name="Lu D."/>
            <person name="Skrede I."/>
            <person name="Drula E."/>
            <person name="Henrissat B."/>
            <person name="Morin E."/>
            <person name="Kohler A."/>
            <person name="Barry K."/>
            <person name="LaButti K."/>
            <person name="Morin E."/>
            <person name="Salamov A."/>
            <person name="Lipzen A."/>
            <person name="Mereny Z."/>
            <person name="Hegedus B."/>
            <person name="Baldrian P."/>
            <person name="Stursova M."/>
            <person name="Weitz H."/>
            <person name="Taylor A."/>
            <person name="Grigoriev I.V."/>
            <person name="Nagy L.G."/>
            <person name="Martin F."/>
            <person name="Kauserud H."/>
        </authorList>
    </citation>
    <scope>NUCLEOTIDE SEQUENCE</scope>
    <source>
        <strain evidence="1">CBHHK002</strain>
    </source>
</reference>
<name>A0AAD7AQR6_9AGAR</name>
<gene>
    <name evidence="1" type="ORF">DFH08DRAFT_679767</name>
</gene>
<dbReference type="EMBL" id="JARIHO010000002">
    <property type="protein sequence ID" value="KAJ7366024.1"/>
    <property type="molecule type" value="Genomic_DNA"/>
</dbReference>
<protein>
    <submittedName>
        <fullName evidence="1">Uncharacterized protein</fullName>
    </submittedName>
</protein>
<dbReference type="AlphaFoldDB" id="A0AAD7AQR6"/>
<organism evidence="1 2">
    <name type="scientific">Mycena albidolilacea</name>
    <dbReference type="NCBI Taxonomy" id="1033008"/>
    <lineage>
        <taxon>Eukaryota</taxon>
        <taxon>Fungi</taxon>
        <taxon>Dikarya</taxon>
        <taxon>Basidiomycota</taxon>
        <taxon>Agaricomycotina</taxon>
        <taxon>Agaricomycetes</taxon>
        <taxon>Agaricomycetidae</taxon>
        <taxon>Agaricales</taxon>
        <taxon>Marasmiineae</taxon>
        <taxon>Mycenaceae</taxon>
        <taxon>Mycena</taxon>
    </lineage>
</organism>
<proteinExistence type="predicted"/>
<comment type="caution">
    <text evidence="1">The sequence shown here is derived from an EMBL/GenBank/DDBJ whole genome shotgun (WGS) entry which is preliminary data.</text>
</comment>
<evidence type="ECO:0000313" key="1">
    <source>
        <dbReference type="EMBL" id="KAJ7366024.1"/>
    </source>
</evidence>
<sequence>KDLEKLTQEFFWKCIHNTFRVGDFWTQVKNSEIKGIYHTCGVPESLEHIALECDAPGQKLIWLFTQQL</sequence>
<accession>A0AAD7AQR6</accession>
<evidence type="ECO:0000313" key="2">
    <source>
        <dbReference type="Proteomes" id="UP001218218"/>
    </source>
</evidence>
<feature type="non-terminal residue" evidence="1">
    <location>
        <position position="1"/>
    </location>
</feature>
<dbReference type="Proteomes" id="UP001218218">
    <property type="component" value="Unassembled WGS sequence"/>
</dbReference>